<keyword evidence="1" id="KW-1015">Disulfide bond</keyword>
<dbReference type="STRING" id="135651.G0MJ56"/>
<dbReference type="PROSITE" id="PS00615">
    <property type="entry name" value="C_TYPE_LECTIN_1"/>
    <property type="match status" value="1"/>
</dbReference>
<dbReference type="EMBL" id="GL379796">
    <property type="protein sequence ID" value="EGT31416.1"/>
    <property type="molecule type" value="Genomic_DNA"/>
</dbReference>
<accession>G0MJ56</accession>
<dbReference type="HOGENOM" id="CLU_037161_1_0_1"/>
<dbReference type="Gene3D" id="3.10.100.10">
    <property type="entry name" value="Mannose-Binding Protein A, subunit A"/>
    <property type="match status" value="2"/>
</dbReference>
<dbReference type="OMA" id="SHNDINW"/>
<dbReference type="InterPro" id="IPR050976">
    <property type="entry name" value="Snaclec"/>
</dbReference>
<evidence type="ECO:0000313" key="4">
    <source>
        <dbReference type="EMBL" id="EGT31416.1"/>
    </source>
</evidence>
<dbReference type="CDD" id="cd00037">
    <property type="entry name" value="CLECT"/>
    <property type="match status" value="2"/>
</dbReference>
<feature type="domain" description="C-type lectin" evidence="3">
    <location>
        <begin position="31"/>
        <end position="147"/>
    </location>
</feature>
<dbReference type="InterPro" id="IPR018378">
    <property type="entry name" value="C-type_lectin_CS"/>
</dbReference>
<dbReference type="PANTHER" id="PTHR22991">
    <property type="entry name" value="PROTEIN CBG13490"/>
    <property type="match status" value="1"/>
</dbReference>
<feature type="chain" id="PRO_5003404181" description="C-type lectin domain-containing protein" evidence="2">
    <location>
        <begin position="19"/>
        <end position="281"/>
    </location>
</feature>
<proteinExistence type="predicted"/>
<dbReference type="InParanoid" id="G0MJ56"/>
<feature type="signal peptide" evidence="2">
    <location>
        <begin position="1"/>
        <end position="18"/>
    </location>
</feature>
<reference evidence="5" key="1">
    <citation type="submission" date="2011-07" db="EMBL/GenBank/DDBJ databases">
        <authorList>
            <consortium name="Caenorhabditis brenneri Sequencing and Analysis Consortium"/>
            <person name="Wilson R.K."/>
        </authorList>
    </citation>
    <scope>NUCLEOTIDE SEQUENCE [LARGE SCALE GENOMIC DNA]</scope>
    <source>
        <strain evidence="5">PB2801</strain>
    </source>
</reference>
<sequence>MKILQLALLFCFTIYAYGSTKVCAPGYKLVNGNKCWKLMNNGKTRDDAHNDCGVNQHGGLLAMPENSGDNEALKNLVKNSGHSNLWFGLYCWSGDKSQCQWDNIDSMGYDNFNSGQPNGNTNCVNFLSATGRWGSRDCGHTLPYVCELPTTTQDCGANCDTNFHNHCYKLVHSSKNFNDAESQCKSYGMHLVSIHSTLELEFVAHMYADKGTYWLGGKMPVDNQITWLDGTPQDFSPGTRVLDGACMQINIDSSHNDINWLGKNCGYTPSKFLCKRSVQAC</sequence>
<dbReference type="SUPFAM" id="SSF56436">
    <property type="entry name" value="C-type lectin-like"/>
    <property type="match status" value="2"/>
</dbReference>
<dbReference type="PROSITE" id="PS50041">
    <property type="entry name" value="C_TYPE_LECTIN_2"/>
    <property type="match status" value="2"/>
</dbReference>
<dbReference type="PANTHER" id="PTHR22991:SF44">
    <property type="entry name" value="C-TYPE LECTIN-RELATED"/>
    <property type="match status" value="1"/>
</dbReference>
<dbReference type="InterPro" id="IPR016187">
    <property type="entry name" value="CTDL_fold"/>
</dbReference>
<dbReference type="SMART" id="SM00034">
    <property type="entry name" value="CLECT"/>
    <property type="match status" value="2"/>
</dbReference>
<keyword evidence="5" id="KW-1185">Reference proteome</keyword>
<dbReference type="Pfam" id="PF00059">
    <property type="entry name" value="Lectin_C"/>
    <property type="match status" value="2"/>
</dbReference>
<evidence type="ECO:0000313" key="5">
    <source>
        <dbReference type="Proteomes" id="UP000008068"/>
    </source>
</evidence>
<organism evidence="5">
    <name type="scientific">Caenorhabditis brenneri</name>
    <name type="common">Nematode worm</name>
    <dbReference type="NCBI Taxonomy" id="135651"/>
    <lineage>
        <taxon>Eukaryota</taxon>
        <taxon>Metazoa</taxon>
        <taxon>Ecdysozoa</taxon>
        <taxon>Nematoda</taxon>
        <taxon>Chromadorea</taxon>
        <taxon>Rhabditida</taxon>
        <taxon>Rhabditina</taxon>
        <taxon>Rhabditomorpha</taxon>
        <taxon>Rhabditoidea</taxon>
        <taxon>Rhabditidae</taxon>
        <taxon>Peloderinae</taxon>
        <taxon>Caenorhabditis</taxon>
    </lineage>
</organism>
<evidence type="ECO:0000259" key="3">
    <source>
        <dbReference type="PROSITE" id="PS50041"/>
    </source>
</evidence>
<evidence type="ECO:0000256" key="2">
    <source>
        <dbReference type="SAM" id="SignalP"/>
    </source>
</evidence>
<evidence type="ECO:0000256" key="1">
    <source>
        <dbReference type="ARBA" id="ARBA00023157"/>
    </source>
</evidence>
<dbReference type="InterPro" id="IPR016186">
    <property type="entry name" value="C-type_lectin-like/link_sf"/>
</dbReference>
<keyword evidence="2" id="KW-0732">Signal</keyword>
<gene>
    <name evidence="4" type="ORF">CAEBREN_09305</name>
</gene>
<dbReference type="eggNOG" id="KOG4297">
    <property type="taxonomic scope" value="Eukaryota"/>
</dbReference>
<feature type="domain" description="C-type lectin" evidence="3">
    <location>
        <begin position="163"/>
        <end position="265"/>
    </location>
</feature>
<dbReference type="OrthoDB" id="5841082at2759"/>
<dbReference type="Proteomes" id="UP000008068">
    <property type="component" value="Unassembled WGS sequence"/>
</dbReference>
<dbReference type="AlphaFoldDB" id="G0MJ56"/>
<protein>
    <recommendedName>
        <fullName evidence="3">C-type lectin domain-containing protein</fullName>
    </recommendedName>
</protein>
<name>G0MJ56_CAEBE</name>
<dbReference type="InterPro" id="IPR001304">
    <property type="entry name" value="C-type_lectin-like"/>
</dbReference>